<dbReference type="GO" id="GO:0005886">
    <property type="term" value="C:plasma membrane"/>
    <property type="evidence" value="ECO:0007669"/>
    <property type="project" value="UniProtKB-SubCell"/>
</dbReference>
<keyword evidence="6" id="KW-0520">NAD</keyword>
<feature type="transmembrane region" description="Helical" evidence="7">
    <location>
        <begin position="42"/>
        <end position="62"/>
    </location>
</feature>
<keyword evidence="3 6" id="KW-0812">Transmembrane</keyword>
<feature type="transmembrane region" description="Helical" evidence="7">
    <location>
        <begin position="74"/>
        <end position="95"/>
    </location>
</feature>
<name>A0A6N2KUX6_SALVM</name>
<dbReference type="GO" id="GO:0009060">
    <property type="term" value="P:aerobic respiration"/>
    <property type="evidence" value="ECO:0007669"/>
    <property type="project" value="TreeGrafter"/>
</dbReference>
<dbReference type="PROSITE" id="PS00667">
    <property type="entry name" value="COMPLEX1_ND1_1"/>
    <property type="match status" value="1"/>
</dbReference>
<gene>
    <name evidence="8" type="ORF">SVIM_LOCUS136683</name>
</gene>
<accession>A0A6N2KUX6</accession>
<reference evidence="8" key="1">
    <citation type="submission" date="2019-03" db="EMBL/GenBank/DDBJ databases">
        <authorList>
            <person name="Mank J."/>
            <person name="Almeida P."/>
        </authorList>
    </citation>
    <scope>NUCLEOTIDE SEQUENCE</scope>
    <source>
        <strain evidence="8">78183</strain>
    </source>
</reference>
<keyword evidence="4 7" id="KW-1133">Transmembrane helix</keyword>
<evidence type="ECO:0000256" key="5">
    <source>
        <dbReference type="ARBA" id="ARBA00023136"/>
    </source>
</evidence>
<evidence type="ECO:0000256" key="2">
    <source>
        <dbReference type="ARBA" id="ARBA00010535"/>
    </source>
</evidence>
<evidence type="ECO:0000256" key="3">
    <source>
        <dbReference type="ARBA" id="ARBA00022692"/>
    </source>
</evidence>
<dbReference type="PANTHER" id="PTHR11432:SF3">
    <property type="entry name" value="NADH-UBIQUINONE OXIDOREDUCTASE CHAIN 1"/>
    <property type="match status" value="1"/>
</dbReference>
<protein>
    <recommendedName>
        <fullName evidence="9">NADH-ubiquinone oxidoreductase chain 1</fullName>
    </recommendedName>
</protein>
<comment type="similarity">
    <text evidence="2 6">Belongs to the complex I subunit 1 family.</text>
</comment>
<sequence length="142" mass="15098">MAFVQRRKGPDVVGSFGLLQPIADGLKLILKEPISPSSANLSLFRIAPVATFMLSLVARAVVPFDYGMVLSDPNIGLLYLFAISSLGVYGIIIAGPIGKNGFVPQVLNDLLYTGVGLQGLGLINPFHSSIGPWSVTFPGRDR</sequence>
<organism evidence="8">
    <name type="scientific">Salix viminalis</name>
    <name type="common">Common osier</name>
    <name type="synonym">Basket willow</name>
    <dbReference type="NCBI Taxonomy" id="40686"/>
    <lineage>
        <taxon>Eukaryota</taxon>
        <taxon>Viridiplantae</taxon>
        <taxon>Streptophyta</taxon>
        <taxon>Embryophyta</taxon>
        <taxon>Tracheophyta</taxon>
        <taxon>Spermatophyta</taxon>
        <taxon>Magnoliopsida</taxon>
        <taxon>eudicotyledons</taxon>
        <taxon>Gunneridae</taxon>
        <taxon>Pentapetalae</taxon>
        <taxon>rosids</taxon>
        <taxon>fabids</taxon>
        <taxon>Malpighiales</taxon>
        <taxon>Salicaceae</taxon>
        <taxon>Saliceae</taxon>
        <taxon>Salix</taxon>
    </lineage>
</organism>
<dbReference type="AlphaFoldDB" id="A0A6N2KUX6"/>
<dbReference type="InterPro" id="IPR001694">
    <property type="entry name" value="NADH_UbQ_OxRdtase_su1/FPO"/>
</dbReference>
<dbReference type="GO" id="GO:0003954">
    <property type="term" value="F:NADH dehydrogenase activity"/>
    <property type="evidence" value="ECO:0007669"/>
    <property type="project" value="TreeGrafter"/>
</dbReference>
<dbReference type="InterPro" id="IPR018086">
    <property type="entry name" value="NADH_UbQ_OxRdtase_su1_CS"/>
</dbReference>
<evidence type="ECO:0000313" key="8">
    <source>
        <dbReference type="EMBL" id="VFU31812.1"/>
    </source>
</evidence>
<evidence type="ECO:0000256" key="7">
    <source>
        <dbReference type="SAM" id="Phobius"/>
    </source>
</evidence>
<keyword evidence="5 7" id="KW-0472">Membrane</keyword>
<evidence type="ECO:0008006" key="9">
    <source>
        <dbReference type="Google" id="ProtNLM"/>
    </source>
</evidence>
<dbReference type="PANTHER" id="PTHR11432">
    <property type="entry name" value="NADH DEHYDROGENASE SUBUNIT 1"/>
    <property type="match status" value="1"/>
</dbReference>
<evidence type="ECO:0000256" key="6">
    <source>
        <dbReference type="RuleBase" id="RU000471"/>
    </source>
</evidence>
<evidence type="ECO:0000256" key="1">
    <source>
        <dbReference type="ARBA" id="ARBA00004141"/>
    </source>
</evidence>
<proteinExistence type="inferred from homology"/>
<dbReference type="EMBL" id="CAADRP010000776">
    <property type="protein sequence ID" value="VFU31812.1"/>
    <property type="molecule type" value="Genomic_DNA"/>
</dbReference>
<dbReference type="Pfam" id="PF00146">
    <property type="entry name" value="NADHdh"/>
    <property type="match status" value="1"/>
</dbReference>
<comment type="subcellular location">
    <subcellularLocation>
        <location evidence="6">Cell membrane</location>
        <topology evidence="6">Multi-pass membrane protein</topology>
    </subcellularLocation>
    <subcellularLocation>
        <location evidence="1">Membrane</location>
        <topology evidence="1">Multi-pass membrane protein</topology>
    </subcellularLocation>
</comment>
<evidence type="ECO:0000256" key="4">
    <source>
        <dbReference type="ARBA" id="ARBA00022989"/>
    </source>
</evidence>